<organism evidence="7">
    <name type="scientific">Marine phage EC</name>
    <dbReference type="NCBI Taxonomy" id="1414769"/>
    <lineage>
        <taxon>Viruses</taxon>
        <taxon>environmental samples</taxon>
    </lineage>
</organism>
<sequence>MSHKGQSFGLAKQARTFRVASSANDDAIFDFFSALDTPKSLAAWILYSTGEHSQLVEMDVSPRDYSCPVAFRDDYAVVNFLAKADFLKLPVSKKEAALAKFHRMEELCSRTNRRFMRPLVDPLNKGANTWLLNATKRKIEQVLGDFSAEELIGGANWGPGVTTLLKGSHVSAVNKFHCENGITRDLYALVMPWFHLAYPLWADHLESEFGPELFSFQVGNEIVTVPKNSKTDRVIAVEPGLNLWFQKGVGDMIRRRLLRVGIDLNSQVRNQQLARRASIDDSLATVDFSSASDTISREVVRELLPPRWFLLMDSMRSKVGFCESKLVVWEKFSSMGNGFTFELESLIFYALTWAVCYSLGIKGSVSVYGDDIICPAAASEQLILLL</sequence>
<keyword evidence="2" id="KW-0547">Nucleotide-binding</keyword>
<feature type="binding site" evidence="5">
    <location>
        <position position="371"/>
    </location>
    <ligand>
        <name>Mg(2+)</name>
        <dbReference type="ChEBI" id="CHEBI:18420"/>
        <label>2</label>
    </ligand>
</feature>
<evidence type="ECO:0000256" key="5">
    <source>
        <dbReference type="PIRSR" id="PIRSR605093-1"/>
    </source>
</evidence>
<dbReference type="GO" id="GO:0046872">
    <property type="term" value="F:metal ion binding"/>
    <property type="evidence" value="ECO:0007669"/>
    <property type="project" value="UniProtKB-KW"/>
</dbReference>
<dbReference type="InterPro" id="IPR007096">
    <property type="entry name" value="RNA-dir_Rpol_cat_phage"/>
</dbReference>
<dbReference type="InterPro" id="IPR043502">
    <property type="entry name" value="DNA/RNA_pol_sf"/>
</dbReference>
<feature type="non-terminal residue" evidence="7">
    <location>
        <position position="386"/>
    </location>
</feature>
<dbReference type="Pfam" id="PF03431">
    <property type="entry name" value="RNA_replicase_B"/>
    <property type="match status" value="1"/>
</dbReference>
<dbReference type="GO" id="GO:0003968">
    <property type="term" value="F:RNA-directed RNA polymerase activity"/>
    <property type="evidence" value="ECO:0007669"/>
    <property type="project" value="UniProtKB-EC"/>
</dbReference>
<dbReference type="PROSITE" id="PS50522">
    <property type="entry name" value="RDRP_PHAGE"/>
    <property type="match status" value="1"/>
</dbReference>
<evidence type="ECO:0000256" key="2">
    <source>
        <dbReference type="ARBA" id="ARBA00022741"/>
    </source>
</evidence>
<name>A0A068EU08_9VIRU</name>
<feature type="binding site" evidence="5">
    <location>
        <position position="287"/>
    </location>
    <ligand>
        <name>Mg(2+)</name>
        <dbReference type="ChEBI" id="CHEBI:18420"/>
        <label>2</label>
    </ligand>
</feature>
<keyword evidence="5" id="KW-0460">Magnesium</keyword>
<dbReference type="EC" id="2.7.7.48" evidence="1"/>
<feature type="binding site" evidence="5">
    <location>
        <position position="370"/>
    </location>
    <ligand>
        <name>Mg(2+)</name>
        <dbReference type="ChEBI" id="CHEBI:18420"/>
        <label>2</label>
    </ligand>
</feature>
<accession>A0A068EU08</accession>
<evidence type="ECO:0000313" key="7">
    <source>
        <dbReference type="EMBL" id="AID50430.2"/>
    </source>
</evidence>
<evidence type="ECO:0000256" key="1">
    <source>
        <dbReference type="ARBA" id="ARBA00012494"/>
    </source>
</evidence>
<dbReference type="GO" id="GO:0000166">
    <property type="term" value="F:nucleotide binding"/>
    <property type="evidence" value="ECO:0007669"/>
    <property type="project" value="UniProtKB-KW"/>
</dbReference>
<keyword evidence="3" id="KW-0693">Viral RNA replication</keyword>
<feature type="domain" description="RdRp catalytic" evidence="6">
    <location>
        <begin position="272"/>
        <end position="386"/>
    </location>
</feature>
<protein>
    <recommendedName>
        <fullName evidence="1">RNA-directed RNA polymerase</fullName>
        <ecNumber evidence="1">2.7.7.48</ecNumber>
    </recommendedName>
    <alternativeName>
        <fullName evidence="4">RNA replicase beta chain</fullName>
    </alternativeName>
</protein>
<reference evidence="7" key="1">
    <citation type="journal article" date="2015" name="Genome Announc.">
        <title>Draft Genome Sequences of Leviviridae RNA Phages EC and MB Recovered from San Francisco Wastewater.</title>
        <authorList>
            <person name="Greninger A.L."/>
            <person name="DeRisi J.L."/>
        </authorList>
    </citation>
    <scope>NUCLEOTIDE SEQUENCE</scope>
</reference>
<comment type="cofactor">
    <cofactor evidence="5">
        <name>Mg(2+)</name>
        <dbReference type="ChEBI" id="CHEBI:18420"/>
    </cofactor>
    <text evidence="5">Binds 2 Mg(2+) per subunit.</text>
</comment>
<dbReference type="GO" id="GO:0039694">
    <property type="term" value="P:viral RNA genome replication"/>
    <property type="evidence" value="ECO:0007669"/>
    <property type="project" value="InterPro"/>
</dbReference>
<evidence type="ECO:0000256" key="3">
    <source>
        <dbReference type="ARBA" id="ARBA00022953"/>
    </source>
</evidence>
<proteinExistence type="predicted"/>
<evidence type="ECO:0000256" key="4">
    <source>
        <dbReference type="ARBA" id="ARBA00030248"/>
    </source>
</evidence>
<dbReference type="SUPFAM" id="SSF56672">
    <property type="entry name" value="DNA/RNA polymerases"/>
    <property type="match status" value="1"/>
</dbReference>
<dbReference type="EMBL" id="KF616862">
    <property type="protein sequence ID" value="AID50430.2"/>
    <property type="molecule type" value="Genomic_RNA"/>
</dbReference>
<keyword evidence="5" id="KW-0479">Metal-binding</keyword>
<dbReference type="InterPro" id="IPR005093">
    <property type="entry name" value="RNArep_beta"/>
</dbReference>
<evidence type="ECO:0000259" key="6">
    <source>
        <dbReference type="PROSITE" id="PS50522"/>
    </source>
</evidence>